<comment type="caution">
    <text evidence="3">The sequence shown here is derived from an EMBL/GenBank/DDBJ whole genome shotgun (WGS) entry which is preliminary data.</text>
</comment>
<dbReference type="SUPFAM" id="SSF53448">
    <property type="entry name" value="Nucleotide-diphospho-sugar transferases"/>
    <property type="match status" value="1"/>
</dbReference>
<dbReference type="Gene3D" id="3.90.550.10">
    <property type="entry name" value="Spore Coat Polysaccharide Biosynthesis Protein SpsA, Chain A"/>
    <property type="match status" value="1"/>
</dbReference>
<dbReference type="RefSeq" id="WP_222968010.1">
    <property type="nucleotide sequence ID" value="NZ_JAINZZ010000058.1"/>
</dbReference>
<evidence type="ECO:0000313" key="4">
    <source>
        <dbReference type="Proteomes" id="UP000778578"/>
    </source>
</evidence>
<dbReference type="EMBL" id="JAINZZ010000058">
    <property type="protein sequence ID" value="MBY8881906.1"/>
    <property type="molecule type" value="Genomic_DNA"/>
</dbReference>
<dbReference type="CDD" id="cd00761">
    <property type="entry name" value="Glyco_tranf_GTA_type"/>
    <property type="match status" value="1"/>
</dbReference>
<dbReference type="PANTHER" id="PTHR22916:SF3">
    <property type="entry name" value="UDP-GLCNAC:BETAGAL BETA-1,3-N-ACETYLGLUCOSAMINYLTRANSFERASE-LIKE PROTEIN 1"/>
    <property type="match status" value="1"/>
</dbReference>
<accession>A0ABS7QFG1</accession>
<evidence type="ECO:0000313" key="3">
    <source>
        <dbReference type="EMBL" id="MBY8881906.1"/>
    </source>
</evidence>
<proteinExistence type="predicted"/>
<reference evidence="3 4" key="1">
    <citation type="submission" date="2021-08" db="EMBL/GenBank/DDBJ databases">
        <title>WGS of actinomycetes from Thailand.</title>
        <authorList>
            <person name="Thawai C."/>
        </authorList>
    </citation>
    <scope>NUCLEOTIDE SEQUENCE [LARGE SCALE GENOMIC DNA]</scope>
    <source>
        <strain evidence="3 4">PLK6-54</strain>
    </source>
</reference>
<gene>
    <name evidence="3" type="ORF">K7862_30370</name>
</gene>
<feature type="domain" description="Glycosyltransferase 2-like" evidence="2">
    <location>
        <begin position="5"/>
        <end position="172"/>
    </location>
</feature>
<dbReference type="InterPro" id="IPR001173">
    <property type="entry name" value="Glyco_trans_2-like"/>
</dbReference>
<sequence>MVKLSVIVTFYNVQQYVPDALRSLRANARSDFEMLLMDDGSTDQTPRLLEEGARTLPGARVLLREHAGVSALRNAGLDAAEGEYLTFMDGDDWMAPDYLPRLVKAMDDLDVDFLRTDHIKCTGAQRDIIRVPHGRRNVALDPRTCILPADRPSLVDYPNLPFGAYHRRAVERGLMRMPETLRTAEDRLWSWRMHLEAESVGVVGLLGMHYRRSVSTSLTQIGDERQLDFIRSCEMVFDMLAKDPDGDRFLPKAVRQFCALIVFHLDQIDRFEPAMARRLKANCAALLSRLPKDVLNDVLDSMDLERSTRIRRLRRRLGARPDGSDTEPAQGAGVNGSAAVPDDDDDDAVDNNGSAVA</sequence>
<dbReference type="Proteomes" id="UP000778578">
    <property type="component" value="Unassembled WGS sequence"/>
</dbReference>
<organism evidence="3 4">
    <name type="scientific">Actinacidiphila acidipaludis</name>
    <dbReference type="NCBI Taxonomy" id="2873382"/>
    <lineage>
        <taxon>Bacteria</taxon>
        <taxon>Bacillati</taxon>
        <taxon>Actinomycetota</taxon>
        <taxon>Actinomycetes</taxon>
        <taxon>Kitasatosporales</taxon>
        <taxon>Streptomycetaceae</taxon>
        <taxon>Actinacidiphila</taxon>
    </lineage>
</organism>
<name>A0ABS7QFG1_9ACTN</name>
<protein>
    <submittedName>
        <fullName evidence="3">Glycosyltransferase</fullName>
    </submittedName>
</protein>
<dbReference type="PANTHER" id="PTHR22916">
    <property type="entry name" value="GLYCOSYLTRANSFERASE"/>
    <property type="match status" value="1"/>
</dbReference>
<keyword evidence="4" id="KW-1185">Reference proteome</keyword>
<dbReference type="Pfam" id="PF00535">
    <property type="entry name" value="Glycos_transf_2"/>
    <property type="match status" value="1"/>
</dbReference>
<feature type="region of interest" description="Disordered" evidence="1">
    <location>
        <begin position="315"/>
        <end position="357"/>
    </location>
</feature>
<evidence type="ECO:0000256" key="1">
    <source>
        <dbReference type="SAM" id="MobiDB-lite"/>
    </source>
</evidence>
<evidence type="ECO:0000259" key="2">
    <source>
        <dbReference type="Pfam" id="PF00535"/>
    </source>
</evidence>
<dbReference type="InterPro" id="IPR029044">
    <property type="entry name" value="Nucleotide-diphossugar_trans"/>
</dbReference>